<accession>A0A7N2LB31</accession>
<dbReference type="Gene3D" id="3.60.21.10">
    <property type="match status" value="1"/>
</dbReference>
<dbReference type="SUPFAM" id="SSF56300">
    <property type="entry name" value="Metallo-dependent phosphatases"/>
    <property type="match status" value="1"/>
</dbReference>
<proteinExistence type="predicted"/>
<evidence type="ECO:0000313" key="1">
    <source>
        <dbReference type="EnsemblPlants" id="QL03p070789:mrna:CDS:1"/>
    </source>
</evidence>
<keyword evidence="2" id="KW-1185">Reference proteome</keyword>
<dbReference type="Gramene" id="QL03p070789:mrna">
    <property type="protein sequence ID" value="QL03p070789:mrna:CDS:1"/>
    <property type="gene ID" value="QL03p070789"/>
</dbReference>
<dbReference type="EnsemblPlants" id="QL03p070789:mrna">
    <property type="protein sequence ID" value="QL03p070789:mrna:CDS:1"/>
    <property type="gene ID" value="QL03p070789"/>
</dbReference>
<dbReference type="OMA" id="PEWSVGI"/>
<dbReference type="EMBL" id="LRBV02000003">
    <property type="status" value="NOT_ANNOTATED_CDS"/>
    <property type="molecule type" value="Genomic_DNA"/>
</dbReference>
<evidence type="ECO:0000313" key="2">
    <source>
        <dbReference type="Proteomes" id="UP000594261"/>
    </source>
</evidence>
<organism evidence="1 2">
    <name type="scientific">Quercus lobata</name>
    <name type="common">Valley oak</name>
    <dbReference type="NCBI Taxonomy" id="97700"/>
    <lineage>
        <taxon>Eukaryota</taxon>
        <taxon>Viridiplantae</taxon>
        <taxon>Streptophyta</taxon>
        <taxon>Embryophyta</taxon>
        <taxon>Tracheophyta</taxon>
        <taxon>Spermatophyta</taxon>
        <taxon>Magnoliopsida</taxon>
        <taxon>eudicotyledons</taxon>
        <taxon>Gunneridae</taxon>
        <taxon>Pentapetalae</taxon>
        <taxon>rosids</taxon>
        <taxon>fabids</taxon>
        <taxon>Fagales</taxon>
        <taxon>Fagaceae</taxon>
        <taxon>Quercus</taxon>
    </lineage>
</organism>
<dbReference type="InParanoid" id="A0A7N2LB31"/>
<reference evidence="1 2" key="1">
    <citation type="journal article" date="2016" name="G3 (Bethesda)">
        <title>First Draft Assembly and Annotation of the Genome of a California Endemic Oak Quercus lobata Nee (Fagaceae).</title>
        <authorList>
            <person name="Sork V.L."/>
            <person name="Fitz-Gibbon S.T."/>
            <person name="Puiu D."/>
            <person name="Crepeau M."/>
            <person name="Gugger P.F."/>
            <person name="Sherman R."/>
            <person name="Stevens K."/>
            <person name="Langley C.H."/>
            <person name="Pellegrini M."/>
            <person name="Salzberg S.L."/>
        </authorList>
    </citation>
    <scope>NUCLEOTIDE SEQUENCE [LARGE SCALE GENOMIC DNA]</scope>
    <source>
        <strain evidence="1 2">cv. SW786</strain>
    </source>
</reference>
<protein>
    <recommendedName>
        <fullName evidence="3">Purple acid phosphatase</fullName>
    </recommendedName>
</protein>
<dbReference type="PANTHER" id="PTHR45778">
    <property type="entry name" value="PURPLE ACID PHOSPHATASE-RELATED"/>
    <property type="match status" value="1"/>
</dbReference>
<evidence type="ECO:0008006" key="3">
    <source>
        <dbReference type="Google" id="ProtNLM"/>
    </source>
</evidence>
<dbReference type="AlphaFoldDB" id="A0A7N2LB31"/>
<dbReference type="PANTHER" id="PTHR45778:SF7">
    <property type="entry name" value="PURPLE ACID PHOSPHATASE"/>
    <property type="match status" value="1"/>
</dbReference>
<reference evidence="1" key="2">
    <citation type="submission" date="2021-01" db="UniProtKB">
        <authorList>
            <consortium name="EnsemblPlants"/>
        </authorList>
    </citation>
    <scope>IDENTIFICATION</scope>
</reference>
<name>A0A7N2LB31_QUELO</name>
<dbReference type="InterPro" id="IPR029052">
    <property type="entry name" value="Metallo-depent_PP-like"/>
</dbReference>
<sequence length="140" mass="15862">MGTAISYNTFFRTQEESIATMKWILRDVEALGDKPAFISHIGDISYARGYSWFWDHFFTQIEPVASKVAYHVCIGNHGYDWPSQPWRPEWSVGIYGKDGGGECGVPFSFRFRMPGNSLDPTGTRAPDTRNLSSTFCIHVN</sequence>
<dbReference type="Proteomes" id="UP000594261">
    <property type="component" value="Chromosome 3"/>
</dbReference>